<dbReference type="EMBL" id="AP024545">
    <property type="protein sequence ID" value="BCT92143.1"/>
    <property type="molecule type" value="Genomic_DNA"/>
</dbReference>
<accession>A0ABM7Q4A8</accession>
<evidence type="ECO:0000313" key="4">
    <source>
        <dbReference type="Proteomes" id="UP000681317"/>
    </source>
</evidence>
<keyword evidence="1" id="KW-1133">Transmembrane helix</keyword>
<evidence type="ECO:0000313" key="3">
    <source>
        <dbReference type="EMBL" id="BCT92143.1"/>
    </source>
</evidence>
<dbReference type="InterPro" id="IPR029062">
    <property type="entry name" value="Class_I_gatase-like"/>
</dbReference>
<evidence type="ECO:0000259" key="2">
    <source>
        <dbReference type="Pfam" id="PF14258"/>
    </source>
</evidence>
<reference evidence="3 4" key="1">
    <citation type="submission" date="2021-03" db="EMBL/GenBank/DDBJ databases">
        <title>Complete Genome Sequences of Two Lysobacter Strains Isolated from Sea Water (Lysobacter caseinilyticus) and Soil (Lysobacter helvus) in South Korea.</title>
        <authorList>
            <person name="Watanabe Y."/>
            <person name="Arakawa K."/>
        </authorList>
    </citation>
    <scope>NUCLEOTIDE SEQUENCE [LARGE SCALE GENOMIC DNA]</scope>
    <source>
        <strain evidence="3 4">KVB24</strain>
    </source>
</reference>
<dbReference type="Proteomes" id="UP000681317">
    <property type="component" value="Chromosome"/>
</dbReference>
<organism evidence="3 4">
    <name type="scientific">Noviluteimonas caseinilytica</name>
    <dbReference type="NCBI Taxonomy" id="2675101"/>
    <lineage>
        <taxon>Bacteria</taxon>
        <taxon>Pseudomonadati</taxon>
        <taxon>Pseudomonadota</taxon>
        <taxon>Gammaproteobacteria</taxon>
        <taxon>Lysobacterales</taxon>
        <taxon>Lysobacteraceae</taxon>
        <taxon>Noviluteimonas</taxon>
    </lineage>
</organism>
<keyword evidence="4" id="KW-1185">Reference proteome</keyword>
<dbReference type="RefSeq" id="WP_213436656.1">
    <property type="nucleotide sequence ID" value="NZ_AP024545.1"/>
</dbReference>
<sequence>MNKRTTGFAALVALVLIVAIGMWWTATFERRPVDHWLPPKGEAATNPLYLLKVALQHDGQRVDARSRLALDKHPLGAHDTVVLLANPNTLSQREVARLLAFVQSGGHLLTPLAWGTRARAGRNVPLLGALGVRPKLDTFGCVSYWPQEHAHSNRTLCGRRFELVAPPVLGWHDDKEPGYAFARIAYGAGTVDVVTDADFLDNAGINGVFNAGFTRQLLAPNYGKGTFHLVYASDMPPLWRLLLDNAWRVLVPLALLLVGWLWMRAQRLGPRLPSAPEDRRALLEHVQASGEHLYRYGRGAVLHDALRRHVLARLRRRDPVAAALEGDDQVAAIAARTGLAPEDIAAALLTPRTLDAADFRARISRLIALRNRL</sequence>
<keyword evidence="1" id="KW-0812">Transmembrane</keyword>
<name>A0ABM7Q4A8_9GAMM</name>
<evidence type="ECO:0000256" key="1">
    <source>
        <dbReference type="SAM" id="Phobius"/>
    </source>
</evidence>
<feature type="transmembrane region" description="Helical" evidence="1">
    <location>
        <begin position="7"/>
        <end position="26"/>
    </location>
</feature>
<dbReference type="Gene3D" id="3.40.50.880">
    <property type="match status" value="1"/>
</dbReference>
<keyword evidence="1" id="KW-0472">Membrane</keyword>
<protein>
    <recommendedName>
        <fullName evidence="2">DUF4350 domain-containing protein</fullName>
    </recommendedName>
</protein>
<feature type="domain" description="DUF4350" evidence="2">
    <location>
        <begin position="46"/>
        <end position="218"/>
    </location>
</feature>
<gene>
    <name evidence="3" type="ORF">LYSCAS_11670</name>
</gene>
<dbReference type="Pfam" id="PF14258">
    <property type="entry name" value="DUF4350"/>
    <property type="match status" value="1"/>
</dbReference>
<dbReference type="InterPro" id="IPR025646">
    <property type="entry name" value="DUF4350"/>
</dbReference>
<proteinExistence type="predicted"/>